<dbReference type="EC" id="2.1.1.386" evidence="11"/>
<keyword evidence="7" id="KW-0479">Metal-binding</keyword>
<keyword evidence="10" id="KW-0943">RNA-mediated gene silencing</keyword>
<keyword evidence="8" id="KW-0460">Magnesium</keyword>
<evidence type="ECO:0000256" key="2">
    <source>
        <dbReference type="ARBA" id="ARBA00009026"/>
    </source>
</evidence>
<evidence type="ECO:0000256" key="5">
    <source>
        <dbReference type="ARBA" id="ARBA00022679"/>
    </source>
</evidence>
<dbReference type="SUPFAM" id="SSF53335">
    <property type="entry name" value="S-adenosyl-L-methionine-dependent methyltransferases"/>
    <property type="match status" value="1"/>
</dbReference>
<evidence type="ECO:0000256" key="1">
    <source>
        <dbReference type="ARBA" id="ARBA00001946"/>
    </source>
</evidence>
<dbReference type="PANTHER" id="PTHR21404">
    <property type="entry name" value="HEN1"/>
    <property type="match status" value="1"/>
</dbReference>
<name>A0A934WI04_9RHOB</name>
<dbReference type="InterPro" id="IPR029063">
    <property type="entry name" value="SAM-dependent_MTases_sf"/>
</dbReference>
<reference evidence="14" key="1">
    <citation type="submission" date="2017-05" db="EMBL/GenBank/DDBJ databases">
        <authorList>
            <person name="Imhoff J.F."/>
            <person name="Rahn T."/>
            <person name="Kuenzel S."/>
            <person name="Neulinger S.C."/>
        </authorList>
    </citation>
    <scope>NUCLEOTIDE SEQUENCE</scope>
    <source>
        <strain evidence="14">LMG 28126</strain>
    </source>
</reference>
<dbReference type="RefSeq" id="WP_201156163.1">
    <property type="nucleotide sequence ID" value="NZ_NHSD01000124.1"/>
</dbReference>
<evidence type="ECO:0000256" key="12">
    <source>
        <dbReference type="ARBA" id="ARBA00048418"/>
    </source>
</evidence>
<sequence length="211" mass="22503">MTSALHTERLDAVMAAVATTGARRIADLGCGDGDLLVRLALLARMTRLVGVDTDRAALLRAQARLAEMPTGLVTLVEASLIAAAPRLPQIDCAVLVEVIEHLDPARLSALETAVFARMRPAHVILTTPNAEFNPLLGVPAHRMRHPGHRFEWTRARFARWAGAVALRHGYDLHTRDIAGHHPTAGGASQMAVFARSASPPREAGAPPAPPA</sequence>
<dbReference type="EMBL" id="NHSD01000124">
    <property type="protein sequence ID" value="MBK5926399.1"/>
    <property type="molecule type" value="Genomic_DNA"/>
</dbReference>
<dbReference type="GO" id="GO:0031047">
    <property type="term" value="P:regulatory ncRNA-mediated gene silencing"/>
    <property type="evidence" value="ECO:0007669"/>
    <property type="project" value="UniProtKB-KW"/>
</dbReference>
<keyword evidence="5" id="KW-0808">Transferase</keyword>
<dbReference type="InterPro" id="IPR013217">
    <property type="entry name" value="Methyltransf_12"/>
</dbReference>
<protein>
    <recommendedName>
        <fullName evidence="3">Small RNA 2'-O-methyltransferase</fullName>
        <ecNumber evidence="11">2.1.1.386</ecNumber>
    </recommendedName>
</protein>
<dbReference type="GO" id="GO:0090486">
    <property type="term" value="F:small RNA 2'-O-methyltransferase activity"/>
    <property type="evidence" value="ECO:0007669"/>
    <property type="project" value="UniProtKB-EC"/>
</dbReference>
<evidence type="ECO:0000256" key="10">
    <source>
        <dbReference type="ARBA" id="ARBA00023158"/>
    </source>
</evidence>
<dbReference type="GO" id="GO:0001510">
    <property type="term" value="P:RNA methylation"/>
    <property type="evidence" value="ECO:0007669"/>
    <property type="project" value="InterPro"/>
</dbReference>
<evidence type="ECO:0000256" key="11">
    <source>
        <dbReference type="ARBA" id="ARBA00035025"/>
    </source>
</evidence>
<keyword evidence="9" id="KW-0694">RNA-binding</keyword>
<evidence type="ECO:0000313" key="15">
    <source>
        <dbReference type="Proteomes" id="UP000706333"/>
    </source>
</evidence>
<reference evidence="14" key="2">
    <citation type="journal article" date="2020" name="Microorganisms">
        <title>Osmotic Adaptation and Compatible Solute Biosynthesis of Phototrophic Bacteria as Revealed from Genome Analyses.</title>
        <authorList>
            <person name="Imhoff J.F."/>
            <person name="Rahn T."/>
            <person name="Kunzel S."/>
            <person name="Keller A."/>
            <person name="Neulinger S.C."/>
        </authorList>
    </citation>
    <scope>NUCLEOTIDE SEQUENCE</scope>
    <source>
        <strain evidence="14">LMG 28126</strain>
    </source>
</reference>
<evidence type="ECO:0000256" key="6">
    <source>
        <dbReference type="ARBA" id="ARBA00022691"/>
    </source>
</evidence>
<comment type="cofactor">
    <cofactor evidence="1">
        <name>Mg(2+)</name>
        <dbReference type="ChEBI" id="CHEBI:18420"/>
    </cofactor>
</comment>
<comment type="caution">
    <text evidence="14">The sequence shown here is derived from an EMBL/GenBank/DDBJ whole genome shotgun (WGS) entry which is preliminary data.</text>
</comment>
<dbReference type="AlphaFoldDB" id="A0A934WI04"/>
<evidence type="ECO:0000256" key="3">
    <source>
        <dbReference type="ARBA" id="ARBA00021330"/>
    </source>
</evidence>
<feature type="domain" description="Methyltransferase type 12" evidence="13">
    <location>
        <begin position="27"/>
        <end position="113"/>
    </location>
</feature>
<dbReference type="PANTHER" id="PTHR21404:SF3">
    <property type="entry name" value="SMALL RNA 2'-O-METHYLTRANSFERASE"/>
    <property type="match status" value="1"/>
</dbReference>
<dbReference type="InterPro" id="IPR026610">
    <property type="entry name" value="Hen1"/>
</dbReference>
<evidence type="ECO:0000313" key="14">
    <source>
        <dbReference type="EMBL" id="MBK5926399.1"/>
    </source>
</evidence>
<evidence type="ECO:0000256" key="7">
    <source>
        <dbReference type="ARBA" id="ARBA00022723"/>
    </source>
</evidence>
<dbReference type="Proteomes" id="UP000706333">
    <property type="component" value="Unassembled WGS sequence"/>
</dbReference>
<organism evidence="14 15">
    <name type="scientific">Rhodobaculum claviforme</name>
    <dbReference type="NCBI Taxonomy" id="1549854"/>
    <lineage>
        <taxon>Bacteria</taxon>
        <taxon>Pseudomonadati</taxon>
        <taxon>Pseudomonadota</taxon>
        <taxon>Alphaproteobacteria</taxon>
        <taxon>Rhodobacterales</taxon>
        <taxon>Paracoccaceae</taxon>
        <taxon>Rhodobaculum</taxon>
    </lineage>
</organism>
<evidence type="ECO:0000256" key="9">
    <source>
        <dbReference type="ARBA" id="ARBA00022884"/>
    </source>
</evidence>
<accession>A0A934WI04</accession>
<dbReference type="Gene3D" id="3.40.50.150">
    <property type="entry name" value="Vaccinia Virus protein VP39"/>
    <property type="match status" value="1"/>
</dbReference>
<gene>
    <name evidence="14" type="ORF">CCR87_03350</name>
</gene>
<keyword evidence="4 14" id="KW-0489">Methyltransferase</keyword>
<keyword evidence="15" id="KW-1185">Reference proteome</keyword>
<evidence type="ECO:0000256" key="8">
    <source>
        <dbReference type="ARBA" id="ARBA00022842"/>
    </source>
</evidence>
<dbReference type="GO" id="GO:0003723">
    <property type="term" value="F:RNA binding"/>
    <property type="evidence" value="ECO:0007669"/>
    <property type="project" value="UniProtKB-KW"/>
</dbReference>
<comment type="similarity">
    <text evidence="2">Belongs to the methyltransferase superfamily. HEN1 family.</text>
</comment>
<keyword evidence="6" id="KW-0949">S-adenosyl-L-methionine</keyword>
<proteinExistence type="inferred from homology"/>
<dbReference type="GO" id="GO:0046872">
    <property type="term" value="F:metal ion binding"/>
    <property type="evidence" value="ECO:0007669"/>
    <property type="project" value="UniProtKB-KW"/>
</dbReference>
<evidence type="ECO:0000256" key="4">
    <source>
        <dbReference type="ARBA" id="ARBA00022603"/>
    </source>
</evidence>
<comment type="catalytic activity">
    <reaction evidence="12">
        <text>small RNA 3'-end nucleotide + S-adenosyl-L-methionine = small RNA 3'-end 2'-O-methylnucleotide + S-adenosyl-L-homocysteine + H(+)</text>
        <dbReference type="Rhea" id="RHEA:37887"/>
        <dbReference type="Rhea" id="RHEA-COMP:10415"/>
        <dbReference type="Rhea" id="RHEA-COMP:10416"/>
        <dbReference type="ChEBI" id="CHEBI:15378"/>
        <dbReference type="ChEBI" id="CHEBI:57856"/>
        <dbReference type="ChEBI" id="CHEBI:59789"/>
        <dbReference type="ChEBI" id="CHEBI:74896"/>
        <dbReference type="ChEBI" id="CHEBI:74898"/>
        <dbReference type="EC" id="2.1.1.386"/>
    </reaction>
</comment>
<dbReference type="Pfam" id="PF08242">
    <property type="entry name" value="Methyltransf_12"/>
    <property type="match status" value="1"/>
</dbReference>
<evidence type="ECO:0000259" key="13">
    <source>
        <dbReference type="Pfam" id="PF08242"/>
    </source>
</evidence>